<evidence type="ECO:0000313" key="8">
    <source>
        <dbReference type="Proteomes" id="UP000431533"/>
    </source>
</evidence>
<feature type="transmembrane region" description="Helical" evidence="6">
    <location>
        <begin position="74"/>
        <end position="91"/>
    </location>
</feature>
<keyword evidence="8" id="KW-1185">Reference proteome</keyword>
<keyword evidence="2 6" id="KW-0812">Transmembrane</keyword>
<comment type="caution">
    <text evidence="7">The sequence shown here is derived from an EMBL/GenBank/DDBJ whole genome shotgun (WGS) entry which is preliminary data.</text>
</comment>
<gene>
    <name evidence="7" type="primary">TVP38_0</name>
    <name evidence="7" type="ORF">LHYA1_G002667</name>
</gene>
<name>A0A8H8R6C7_9HELO</name>
<dbReference type="OrthoDB" id="166803at2759"/>
<dbReference type="GO" id="GO:0012505">
    <property type="term" value="C:endomembrane system"/>
    <property type="evidence" value="ECO:0007669"/>
    <property type="project" value="UniProtKB-SubCell"/>
</dbReference>
<feature type="region of interest" description="Disordered" evidence="5">
    <location>
        <begin position="296"/>
        <end position="317"/>
    </location>
</feature>
<comment type="subcellular location">
    <subcellularLocation>
        <location evidence="1">Endomembrane system</location>
        <topology evidence="1">Multi-pass membrane protein</topology>
    </subcellularLocation>
</comment>
<sequence length="343" mass="38544">MVSKKQKSGQPNPEEEEFEYRDVQWKDFVTKPKYIPLWIVALVVIALSAVIVIRHDQVVNAIRPASEKIRDLPAGFLIPIIILIIISFPPLFGHEIVALLCGVVYGLWIGFAVVAAGTFLGEKVVQLGHGTLSSTLLEEKPSNSNAQISTTAHWHASPETVDSWYGPSNPIPTQTLTASSKIVLIVRFSVIPSHFSTAVFSTCNVKFWYFAIATFATLPKQIILVYVGVLFAQKSKNNTINDIVLVITFLITVAAGAYIYNKMRLNKRLLLDEQAARLDAKQRIVSQEFQLNADVREGDDQWQRERHPESPSYVRPPMQARWTGETHEMGDMGRHRAHPQEFI</sequence>
<dbReference type="PANTHER" id="PTHR47549:SF2">
    <property type="entry name" value="GOLGI APPARATUS MEMBRANE PROTEIN TVP38"/>
    <property type="match status" value="1"/>
</dbReference>
<dbReference type="InterPro" id="IPR051076">
    <property type="entry name" value="Golgi_membrane_TVP38/TMEM64"/>
</dbReference>
<proteinExistence type="predicted"/>
<dbReference type="PANTHER" id="PTHR47549">
    <property type="entry name" value="GOLGI APPARATUS MEMBRANE PROTEIN TVP38-RELATED"/>
    <property type="match status" value="1"/>
</dbReference>
<feature type="transmembrane region" description="Helical" evidence="6">
    <location>
        <begin position="207"/>
        <end position="231"/>
    </location>
</feature>
<evidence type="ECO:0000256" key="2">
    <source>
        <dbReference type="ARBA" id="ARBA00022692"/>
    </source>
</evidence>
<evidence type="ECO:0000256" key="4">
    <source>
        <dbReference type="ARBA" id="ARBA00023136"/>
    </source>
</evidence>
<feature type="compositionally biased region" description="Basic and acidic residues" evidence="5">
    <location>
        <begin position="296"/>
        <end position="309"/>
    </location>
</feature>
<evidence type="ECO:0000256" key="1">
    <source>
        <dbReference type="ARBA" id="ARBA00004127"/>
    </source>
</evidence>
<keyword evidence="4 6" id="KW-0472">Membrane</keyword>
<dbReference type="GeneID" id="41982865"/>
<feature type="transmembrane region" description="Helical" evidence="6">
    <location>
        <begin position="97"/>
        <end position="120"/>
    </location>
</feature>
<feature type="transmembrane region" description="Helical" evidence="6">
    <location>
        <begin position="35"/>
        <end position="53"/>
    </location>
</feature>
<dbReference type="EMBL" id="QGMH01000021">
    <property type="protein sequence ID" value="TVY29183.1"/>
    <property type="molecule type" value="Genomic_DNA"/>
</dbReference>
<evidence type="ECO:0000256" key="6">
    <source>
        <dbReference type="SAM" id="Phobius"/>
    </source>
</evidence>
<evidence type="ECO:0000313" key="7">
    <source>
        <dbReference type="EMBL" id="TVY29183.1"/>
    </source>
</evidence>
<evidence type="ECO:0000256" key="3">
    <source>
        <dbReference type="ARBA" id="ARBA00022989"/>
    </source>
</evidence>
<accession>A0A8H8R6C7</accession>
<keyword evidence="3 6" id="KW-1133">Transmembrane helix</keyword>
<feature type="transmembrane region" description="Helical" evidence="6">
    <location>
        <begin position="243"/>
        <end position="260"/>
    </location>
</feature>
<dbReference type="AlphaFoldDB" id="A0A8H8R6C7"/>
<evidence type="ECO:0000256" key="5">
    <source>
        <dbReference type="SAM" id="MobiDB-lite"/>
    </source>
</evidence>
<organism evidence="7 8">
    <name type="scientific">Lachnellula hyalina</name>
    <dbReference type="NCBI Taxonomy" id="1316788"/>
    <lineage>
        <taxon>Eukaryota</taxon>
        <taxon>Fungi</taxon>
        <taxon>Dikarya</taxon>
        <taxon>Ascomycota</taxon>
        <taxon>Pezizomycotina</taxon>
        <taxon>Leotiomycetes</taxon>
        <taxon>Helotiales</taxon>
        <taxon>Lachnaceae</taxon>
        <taxon>Lachnellula</taxon>
    </lineage>
</organism>
<dbReference type="RefSeq" id="XP_031007971.1">
    <property type="nucleotide sequence ID" value="XM_031147642.1"/>
</dbReference>
<reference evidence="7 8" key="1">
    <citation type="submission" date="2018-05" db="EMBL/GenBank/DDBJ databases">
        <title>Genome sequencing and assembly of the regulated plant pathogen Lachnellula willkommii and related sister species for the development of diagnostic species identification markers.</title>
        <authorList>
            <person name="Giroux E."/>
            <person name="Bilodeau G."/>
        </authorList>
    </citation>
    <scope>NUCLEOTIDE SEQUENCE [LARGE SCALE GENOMIC DNA]</scope>
    <source>
        <strain evidence="7 8">CBS 185.66</strain>
    </source>
</reference>
<dbReference type="Proteomes" id="UP000431533">
    <property type="component" value="Unassembled WGS sequence"/>
</dbReference>
<protein>
    <submittedName>
        <fullName evidence="7">Golgi apparatus membrane protein</fullName>
    </submittedName>
</protein>